<evidence type="ECO:0000256" key="2">
    <source>
        <dbReference type="SAM" id="MobiDB-lite"/>
    </source>
</evidence>
<evidence type="ECO:0000256" key="1">
    <source>
        <dbReference type="ARBA" id="ARBA00005705"/>
    </source>
</evidence>
<evidence type="ECO:0000313" key="3">
    <source>
        <dbReference type="EMBL" id="KAG7356263.1"/>
    </source>
</evidence>
<proteinExistence type="inferred from homology"/>
<evidence type="ECO:0000313" key="4">
    <source>
        <dbReference type="Proteomes" id="UP000693970"/>
    </source>
</evidence>
<dbReference type="PANTHER" id="PTHR12994">
    <property type="entry name" value="SECERNIN"/>
    <property type="match status" value="1"/>
</dbReference>
<comment type="similarity">
    <text evidence="1">Belongs to the peptidase C69 family. Secernin subfamily.</text>
</comment>
<dbReference type="AlphaFoldDB" id="A0A9K3PR68"/>
<reference evidence="3" key="2">
    <citation type="submission" date="2021-04" db="EMBL/GenBank/DDBJ databases">
        <authorList>
            <person name="Podell S."/>
        </authorList>
    </citation>
    <scope>NUCLEOTIDE SEQUENCE</scope>
    <source>
        <strain evidence="3">Hildebrandi</strain>
    </source>
</reference>
<dbReference type="Proteomes" id="UP000693970">
    <property type="component" value="Unassembled WGS sequence"/>
</dbReference>
<organism evidence="3 4">
    <name type="scientific">Nitzschia inconspicua</name>
    <dbReference type="NCBI Taxonomy" id="303405"/>
    <lineage>
        <taxon>Eukaryota</taxon>
        <taxon>Sar</taxon>
        <taxon>Stramenopiles</taxon>
        <taxon>Ochrophyta</taxon>
        <taxon>Bacillariophyta</taxon>
        <taxon>Bacillariophyceae</taxon>
        <taxon>Bacillariophycidae</taxon>
        <taxon>Bacillariales</taxon>
        <taxon>Bacillariaceae</taxon>
        <taxon>Nitzschia</taxon>
    </lineage>
</organism>
<dbReference type="GO" id="GO:0070004">
    <property type="term" value="F:cysteine-type exopeptidase activity"/>
    <property type="evidence" value="ECO:0007669"/>
    <property type="project" value="InterPro"/>
</dbReference>
<accession>A0A9K3PR68</accession>
<dbReference type="GO" id="GO:0006508">
    <property type="term" value="P:proteolysis"/>
    <property type="evidence" value="ECO:0007669"/>
    <property type="project" value="InterPro"/>
</dbReference>
<protein>
    <submittedName>
        <fullName evidence="3">Peptidase C69 family protein</fullName>
    </submittedName>
</protein>
<comment type="caution">
    <text evidence="3">The sequence shown here is derived from an EMBL/GenBank/DDBJ whole genome shotgun (WGS) entry which is preliminary data.</text>
</comment>
<keyword evidence="4" id="KW-1185">Reference proteome</keyword>
<feature type="region of interest" description="Disordered" evidence="2">
    <location>
        <begin position="321"/>
        <end position="343"/>
    </location>
</feature>
<dbReference type="EMBL" id="JAGRRH010000015">
    <property type="protein sequence ID" value="KAG7356263.1"/>
    <property type="molecule type" value="Genomic_DNA"/>
</dbReference>
<dbReference type="OrthoDB" id="5175656at2759"/>
<gene>
    <name evidence="3" type="ORF">IV203_000949</name>
</gene>
<dbReference type="InterPro" id="IPR002347">
    <property type="entry name" value="SDR_fam"/>
</dbReference>
<dbReference type="GO" id="GO:0016805">
    <property type="term" value="F:dipeptidase activity"/>
    <property type="evidence" value="ECO:0007669"/>
    <property type="project" value="InterPro"/>
</dbReference>
<dbReference type="Pfam" id="PF00106">
    <property type="entry name" value="adh_short"/>
    <property type="match status" value="1"/>
</dbReference>
<name>A0A9K3PR68_9STRA</name>
<dbReference type="Pfam" id="PF03577">
    <property type="entry name" value="Peptidase_C69"/>
    <property type="match status" value="1"/>
</dbReference>
<reference evidence="3" key="1">
    <citation type="journal article" date="2021" name="Sci. Rep.">
        <title>Diploid genomic architecture of Nitzschia inconspicua, an elite biomass production diatom.</title>
        <authorList>
            <person name="Oliver A."/>
            <person name="Podell S."/>
            <person name="Pinowska A."/>
            <person name="Traller J.C."/>
            <person name="Smith S.R."/>
            <person name="McClure R."/>
            <person name="Beliaev A."/>
            <person name="Bohutskyi P."/>
            <person name="Hill E.A."/>
            <person name="Rabines A."/>
            <person name="Zheng H."/>
            <person name="Allen L.Z."/>
            <person name="Kuo A."/>
            <person name="Grigoriev I.V."/>
            <person name="Allen A.E."/>
            <person name="Hazlebeck D."/>
            <person name="Allen E.E."/>
        </authorList>
    </citation>
    <scope>NUCLEOTIDE SEQUENCE</scope>
    <source>
        <strain evidence="3">Hildebrandi</strain>
    </source>
</reference>
<sequence length="617" mass="68225">MRDTNNIVFLVTGASRGLGRAIALTSAKYYLTKYNDDSKSRLQLHYILVARSASGLEELKDKLENISTSDNVRISAHCHIVDLGNLDDLDANLDKILKDVDSITSDESSGDQHNIFFINNAGSLGHLGPCTTSPSLQDMRQTLDLNVTSCLWSSVKVAQHIKRKQEQRSTNSTLNAVLVNISSLVAISDDFVTMGIYSAGKGAREKYHTLLAKEELQTSLDPLTTIKTLNYAPGPLETDMTTSLRNSESLDSNLQKNFDKQLLNVNDSAWKLIRLLDSNDFDSGAHVDYFDLPDSPPSRPCGCDTFVAFPPATPPGIIIFGKNSDRPTGEGQSNRRYPQKKYPPGSKVKCTYIEIDQVETTHAVLLSQIDWMFGAEMGSNEKGVVIGNEAIWTRDECKSEPKYLLGMDLVRLGLERGETALHALNVITELLEKHGQGGPCAEDDPSFCYHNSYLILDGSEAWVLETSGRHWVAQRITKGVRNISNCMSIRSDFDLCSDNVCHHATKQGYWKESDGPLDFAAAFSTCGNAETEMSDQRFCGGRKLLEKHSNKGTMTKEAMMEILRDHKSGICMHGGGFETTSAWVSEFTTNGKDTNVRHFVTGGPHPCKKAFREESII</sequence>
<dbReference type="InterPro" id="IPR005322">
    <property type="entry name" value="Peptidase_C69"/>
</dbReference>
<dbReference type="PANTHER" id="PTHR12994:SF17">
    <property type="entry name" value="LD30995P"/>
    <property type="match status" value="1"/>
</dbReference>